<dbReference type="GO" id="GO:0016020">
    <property type="term" value="C:membrane"/>
    <property type="evidence" value="ECO:0007669"/>
    <property type="project" value="InterPro"/>
</dbReference>
<dbReference type="PANTHER" id="PTHR32085">
    <property type="entry name" value="PROTEIN CSF1"/>
    <property type="match status" value="1"/>
</dbReference>
<evidence type="ECO:0000259" key="3">
    <source>
        <dbReference type="Pfam" id="PF21678"/>
    </source>
</evidence>
<feature type="region of interest" description="Disordered" evidence="1">
    <location>
        <begin position="3177"/>
        <end position="3214"/>
    </location>
</feature>
<feature type="compositionally biased region" description="Polar residues" evidence="1">
    <location>
        <begin position="1268"/>
        <end position="1282"/>
    </location>
</feature>
<dbReference type="PANTHER" id="PTHR32085:SF3">
    <property type="entry name" value="PROTEIN CSF1"/>
    <property type="match status" value="1"/>
</dbReference>
<comment type="caution">
    <text evidence="4">The sequence shown here is derived from an EMBL/GenBank/DDBJ whole genome shotgun (WGS) entry which is preliminary data.</text>
</comment>
<proteinExistence type="predicted"/>
<feature type="region of interest" description="Disordered" evidence="1">
    <location>
        <begin position="3228"/>
        <end position="3248"/>
    </location>
</feature>
<protein>
    <recommendedName>
        <fullName evidence="3">Csf1 N-terminal domain-containing protein</fullName>
    </recommendedName>
</protein>
<keyword evidence="2" id="KW-0812">Transmembrane</keyword>
<feature type="region of interest" description="Disordered" evidence="1">
    <location>
        <begin position="1119"/>
        <end position="1215"/>
    </location>
</feature>
<keyword evidence="2" id="KW-0472">Membrane</keyword>
<dbReference type="InterPro" id="IPR048636">
    <property type="entry name" value="Csf1_N"/>
</dbReference>
<feature type="transmembrane region" description="Helical" evidence="2">
    <location>
        <begin position="6"/>
        <end position="36"/>
    </location>
</feature>
<reference evidence="4 5" key="1">
    <citation type="submission" date="2019-02" db="EMBL/GenBank/DDBJ databases">
        <title>Genome sequencing of the rare red list fungi Phellinidium pouzarii.</title>
        <authorList>
            <person name="Buettner E."/>
            <person name="Kellner H."/>
        </authorList>
    </citation>
    <scope>NUCLEOTIDE SEQUENCE [LARGE SCALE GENOMIC DNA]</scope>
    <source>
        <strain evidence="4 5">DSM 108285</strain>
    </source>
</reference>
<feature type="compositionally biased region" description="Basic and acidic residues" evidence="1">
    <location>
        <begin position="1155"/>
        <end position="1171"/>
    </location>
</feature>
<feature type="compositionally biased region" description="Polar residues" evidence="1">
    <location>
        <begin position="1136"/>
        <end position="1149"/>
    </location>
</feature>
<feature type="domain" description="Csf1 N-terminal" evidence="3">
    <location>
        <begin position="20"/>
        <end position="794"/>
    </location>
</feature>
<evidence type="ECO:0000313" key="5">
    <source>
        <dbReference type="Proteomes" id="UP000308199"/>
    </source>
</evidence>
<dbReference type="EMBL" id="SGPK01000153">
    <property type="protein sequence ID" value="THH07232.1"/>
    <property type="molecule type" value="Genomic_DNA"/>
</dbReference>
<dbReference type="GO" id="GO:0006113">
    <property type="term" value="P:fermentation"/>
    <property type="evidence" value="ECO:0007669"/>
    <property type="project" value="InterPro"/>
</dbReference>
<dbReference type="Pfam" id="PF21678">
    <property type="entry name" value="Csf1_N"/>
    <property type="match status" value="1"/>
</dbReference>
<dbReference type="OrthoDB" id="10051416at2759"/>
<dbReference type="InterPro" id="IPR029636">
    <property type="entry name" value="Csf1"/>
</dbReference>
<dbReference type="Proteomes" id="UP000308199">
    <property type="component" value="Unassembled WGS sequence"/>
</dbReference>
<feature type="compositionally biased region" description="Polar residues" evidence="1">
    <location>
        <begin position="3239"/>
        <end position="3248"/>
    </location>
</feature>
<feature type="region of interest" description="Disordered" evidence="1">
    <location>
        <begin position="1257"/>
        <end position="1282"/>
    </location>
</feature>
<gene>
    <name evidence="4" type="ORF">EW145_g3529</name>
</gene>
<name>A0A4S4L6S9_9AGAM</name>
<feature type="compositionally biased region" description="Low complexity" evidence="1">
    <location>
        <begin position="3187"/>
        <end position="3207"/>
    </location>
</feature>
<keyword evidence="2" id="KW-1133">Transmembrane helix</keyword>
<keyword evidence="5" id="KW-1185">Reference proteome</keyword>
<accession>A0A4S4L6S9</accession>
<evidence type="ECO:0000313" key="4">
    <source>
        <dbReference type="EMBL" id="THH07232.1"/>
    </source>
</evidence>
<organism evidence="4 5">
    <name type="scientific">Phellinidium pouzarii</name>
    <dbReference type="NCBI Taxonomy" id="167371"/>
    <lineage>
        <taxon>Eukaryota</taxon>
        <taxon>Fungi</taxon>
        <taxon>Dikarya</taxon>
        <taxon>Basidiomycota</taxon>
        <taxon>Agaricomycotina</taxon>
        <taxon>Agaricomycetes</taxon>
        <taxon>Hymenochaetales</taxon>
        <taxon>Hymenochaetaceae</taxon>
        <taxon>Phellinidium</taxon>
    </lineage>
</organism>
<evidence type="ECO:0000256" key="1">
    <source>
        <dbReference type="SAM" id="MobiDB-lite"/>
    </source>
</evidence>
<evidence type="ECO:0000256" key="2">
    <source>
        <dbReference type="SAM" id="Phobius"/>
    </source>
</evidence>
<sequence length="3348" mass="377131">MLNGGLLAACIAIVFCSVAYFFFWNRIFGFIVGILFRLTLWTQSSSAIWVDFGSAHLSLVAGRIFLRDVRYHSSNQTFRIVKCQVTWRWWIRSPAEEEDLADAVLNTDESIPEGFEWFMYNRTASFDSILSQLAASDPAIAGLQTKSRESNTQSLNPSVPDYNHTLSPTTLRSMSQRVLSIFRVPSFFSRFTRRIKRHLPDLDPKNLLPLSFTATKGAITMGNHTTENLFMAQFARATGTYGIVQSRSELDFHKQLLRVEVKDATISCIENPDFWKSGYEIGKEVHDNLVKKDPIFRHRTIPLSFTYFKKLWARCRTSFPYFKARRQRYRNPYKEKEPKKERQAHEETSHVGANFAELEYAIDRKLFEAPVLEVTYYADVPGFVPSKPIVRDSRAGQTNIADALGIEFMEIGNVDLPPEWGVDFVVDSAAIHYGPWADRQRAQIQRMFFPQIFQNNQPMEPLVPDERRCCTCLRLFLEFRGVTTIHVPFREASKNWQWDGLEDVPRNSKQREPASIQVRIGDKSSMKYLIPMIATSEGYTAELDVFMESVSVTSSLNDIRLLEANSCSTSAYLPSPLQWDSERSWNFDIVLNRPVLFLIRDHINMITDLGKDWSSGPPSNFNTFVPITYGLSLTLNTFEFNMYANDHNIIDRPLEKRQNVLFTYKADVLKCEAYIPMNKFRPLSNTVSFSVDTPNVNLSLTLPRWNTHALTSVCIENVTDIGHIAILSLSGMYTYHAEVRSDCIDQLKLDMKIPSLALKLFGWIIRHVMVLRENYFGGFTQYSTTQEYLSKLEKGIKIGDPLDLKYRPGKNNVFHLDWSLLVQNGIIALPAGLLGFERRQAVATVEGHGVDMGRCAVITIPELQLQLRLHDFFMEMSLNIDPIYISVEESCPDRVLLSHRFIQSKRPLSISGLEITANRLFGPQPHTSTYVCIWNIHVGKVKGFLTTIEGQVLASVGKAFIFCFNDPFNAPAPEFLGFVDRDATFLKVTVEAIDTTWETTPASIRLYLPEGVQLQHNNIAGIQYRKMTSISVPLVELQMLLSPNASKHWLEAGRIQTSLFVDLYKAPEGWRQDAKEQKCFLDFQDEPTHRFASLTQPNGHLDLDPSRWRNTLFLPRVSAPHLSSPSSKKQGLRSPGSASRTYHMSQRNYIDSESDSERRMSEIDRDKRLADSRPNSFAILPERAEDGHSTSLFDESDETDSSDSRNSWSDFFDSGEDRTAVDPRAHYWTFCRKFQMQHVSKELYCQSTFETENEIPSIQQRRRKAQDEAQSPQATPSTRSTLARNRMKWAATDDVDMSYTCLDVKDLTVFLTPLTATSLGEVISNHCADLTSPELRLDALILEWMAPSPGTYISVIDFNLRYSHLCVVQEVADLMNIPSSSQGLTAASSETQAIVVTDVFLEDAHLLFSIPLGRRAEASDLSPPCGQFSLRNATGSMGTLFSSPMSMSSRHRVHTPLMAMDFSCYDLLGAFAKLKSDISIGVVEWHLNRAAPEVLLAAGGALQLSVMDIFSAKRGCDGLSQLRRQQLVYSILNHTNEIMSKDLLSAVQPAFFVQKGRPQKLRQNSSWTLLFHLRHSLAELSEEQYEKLINNLKALPREEEINLWLQDHQIRWALEEGVLNMDVELIRALFVQPIRQPADVLEKNNSQPIKSLGFRVGSLRLVLDSGDALPQSSIIVNEVDIKADLIKRRLIFDAHYMSPFSSTVRSFKLNGGYIDYGSISAILSLSMDSVQITIYPSIIMFLQNAIHVWRLLPTPPGTLEDKQDKSVAKSTFIDNFLENRVAVCDVRVIVHRILVEAAAENVVFEVASRQFSSCSVIHLSQPLSNLTALDISANHTVRFDEFTVRVRTRIIGEETYGEKDRLAGVTVEGGLLCALFQNHTPQGAAVRSTIHVASVEFSVPRSAIRLYHFFEQWRQDYLLGIEVMMQALFAEIKQNPKRPLTHTSMERTDGILVDFNVSVSKVVVVLQVMHGTWLTWSAHGIIMYMKNKLRSKNATRTLGFQIASQTIKIISTVPSSSRSGDPTAQHTPKIVLDLPSLSASGAFSTEQVDLLISVGILEVTIKPSHWDALLSVQQKFGQDFNDLLLIIGERNKHRSSKSSPSQKFTPFTVIGKFEGFKIGLEGPLSTQFLECIDIDALISNTKSLQYRLLLSDLSLYLSPRPKGKKLVNPDRSQLPVLISVDLQVISYRPSPPEHPQNHLELRITKFHAILQAHMMGDIGDFFDNLQAEVLMRKEQRALELNGFKEKARKVMKTFNVNTRALAKQGAYFSSHTIQVSMLNLGVAFPLELNRSQAPEIGMDDAVTRAFLFTIKSFEFQTQRGQSGQALMKDFCFQFVSRFNPENPEDFFADRHQTLNKMLYPEMTAKLGSETTSSARIIVVSAKISGFVLDLDPSITAYAFSLVDAYRQGKQRVERLTAGIPRNAPVKDPIALALEPDDGHGSRRNRVVTSSVQISLRFMSGTVRLYTTSKDTIMFSSISPEWRGRAYHILDSDPEEFNLPELTVWCEYRTNSGTSEIISPRHDPNAPVLIFKSTVHSSSNTLRPSLLPFITGVVHNIEERMKRASWGTLRLHPSAIHSISTLNTDEQSPRTIRHPQPAPLTLQLIFSLQIDKSRLEFTCKPDANVVAGLHWESGGFVFSMSPGSRGASVSASIGGLTAGLKHGFLSEDSAHIDAKNLNLSINFANVSLPSGHFVNSVSVVVDTEFSGSIRFSRLQDFLCLKAVWLDHIPVYSGDSVESVDTPSKSNTNLALDQAPRQGFDTAIIIRVRQIFLEADLGQSISTVTLDLQTALVRTHLTSDFSELSASIKRVDVKARGNLSGHLQIPDFVFRTIRKRQEFNLKKQPLSRMLELHLTTGTLDIQIQSDWLWLLQYRAEPLEAVIYDDWSNVSPSNSADDRQLQLFFSVSGTKVIAMMTIMAIPKLLMYAGKLRASLEAQREGASRESSAFRSTRFPKPDNALSEVANAMFQSAKTKLKETDPLSYVIGQHMKLKLDELMFIVFPRSQGDNELARFIGKNVMAKLERIVQHGDLSICRDLHLSLSRMSISQLLKHGIDPRLPEQEFDFLTSSGRNFPASENVIFSLPAMDMRMITDEEILEGSRVLSYDFVSNFVRREGQEGSEKINITFNISLYSWLTVLRKTFTRELKRAQDIAEWRVGSISSIPASVARFSSPDAATSPFAFGNDRAQSPVESHPSSRSSSRPSSPMRSKSVESVMPGTPSIAIISKLPTTLSPQPMPSDPSKSADQSTMLPSVTRTVSALEQGIDKPASTETPVKKPSQIVYSVRSRKIERLTVRQLGEATPDVMHPFFTRRAGFNLEDSLPQYVHEYATLPIEEIMKALVKLYTKQLN</sequence>